<protein>
    <submittedName>
        <fullName evidence="4">Transcriptional regulator</fullName>
    </submittedName>
</protein>
<feature type="compositionally biased region" description="Basic and acidic residues" evidence="1">
    <location>
        <begin position="226"/>
        <end position="245"/>
    </location>
</feature>
<reference evidence="4 5" key="1">
    <citation type="submission" date="2018-01" db="EMBL/GenBank/DDBJ databases">
        <title>Cryobacterium sp. nov., from glaciers in China.</title>
        <authorList>
            <person name="Liu Q."/>
            <person name="Xin Y.-H."/>
        </authorList>
    </citation>
    <scope>NUCLEOTIDE SEQUENCE [LARGE SCALE GENOMIC DNA]</scope>
    <source>
        <strain evidence="4 5">TMN-42</strain>
    </source>
</reference>
<dbReference type="InterPro" id="IPR013196">
    <property type="entry name" value="HTH_11"/>
</dbReference>
<dbReference type="Proteomes" id="UP000237340">
    <property type="component" value="Unassembled WGS sequence"/>
</dbReference>
<dbReference type="InterPro" id="IPR051534">
    <property type="entry name" value="CBASS_pafABC_assoc_protein"/>
</dbReference>
<keyword evidence="5" id="KW-1185">Reference proteome</keyword>
<evidence type="ECO:0000313" key="4">
    <source>
        <dbReference type="EMBL" id="POH62631.1"/>
    </source>
</evidence>
<evidence type="ECO:0000259" key="2">
    <source>
        <dbReference type="Pfam" id="PF08279"/>
    </source>
</evidence>
<dbReference type="Pfam" id="PF13280">
    <property type="entry name" value="WYL"/>
    <property type="match status" value="1"/>
</dbReference>
<evidence type="ECO:0000313" key="5">
    <source>
        <dbReference type="Proteomes" id="UP000237340"/>
    </source>
</evidence>
<dbReference type="InterPro" id="IPR036388">
    <property type="entry name" value="WH-like_DNA-bd_sf"/>
</dbReference>
<comment type="caution">
    <text evidence="4">The sequence shown here is derived from an EMBL/GenBank/DDBJ whole genome shotgun (WGS) entry which is preliminary data.</text>
</comment>
<evidence type="ECO:0000259" key="3">
    <source>
        <dbReference type="Pfam" id="PF13280"/>
    </source>
</evidence>
<dbReference type="SUPFAM" id="SSF46785">
    <property type="entry name" value="Winged helix' DNA-binding domain"/>
    <property type="match status" value="1"/>
</dbReference>
<sequence length="262" mass="28170">MKRTERLHALTEMLRRNGSRGCSAERLAREFEVSVRTVKRDLAALENSGAPLWSRPGPGGGYGLAIGASLPPVSLSPAQAVALMAAVSAASDAPYADLAAAGIKKILDVLDPRTRARADELAGRVWVNAPPAASRAIRSALEEAMAEQRVIRLRYTSGDGTTTTRDVEPVLFACTNGQWYLVGWCRLRDAMRWFTVSRIERASVTKTACGGHSIQEVGEPPASARAVHERGRAEKEPQGENDTRGRSGAGTITSHSRSRRGV</sequence>
<accession>A0A2S3ZAR9</accession>
<proteinExistence type="predicted"/>
<feature type="region of interest" description="Disordered" evidence="1">
    <location>
        <begin position="212"/>
        <end position="262"/>
    </location>
</feature>
<dbReference type="InterPro" id="IPR036390">
    <property type="entry name" value="WH_DNA-bd_sf"/>
</dbReference>
<evidence type="ECO:0000256" key="1">
    <source>
        <dbReference type="SAM" id="MobiDB-lite"/>
    </source>
</evidence>
<dbReference type="Pfam" id="PF08279">
    <property type="entry name" value="HTH_11"/>
    <property type="match status" value="1"/>
</dbReference>
<gene>
    <name evidence="4" type="ORF">C3B61_17480</name>
</gene>
<feature type="domain" description="WYL" evidence="3">
    <location>
        <begin position="139"/>
        <end position="203"/>
    </location>
</feature>
<name>A0A2S3ZAR9_9MICO</name>
<dbReference type="PANTHER" id="PTHR34580:SF1">
    <property type="entry name" value="PROTEIN PAFC"/>
    <property type="match status" value="1"/>
</dbReference>
<dbReference type="PANTHER" id="PTHR34580">
    <property type="match status" value="1"/>
</dbReference>
<organism evidence="4 5">
    <name type="scientific">Cryobacterium zongtaii</name>
    <dbReference type="NCBI Taxonomy" id="1259217"/>
    <lineage>
        <taxon>Bacteria</taxon>
        <taxon>Bacillati</taxon>
        <taxon>Actinomycetota</taxon>
        <taxon>Actinomycetes</taxon>
        <taxon>Micrococcales</taxon>
        <taxon>Microbacteriaceae</taxon>
        <taxon>Cryobacterium</taxon>
    </lineage>
</organism>
<dbReference type="PROSITE" id="PS52050">
    <property type="entry name" value="WYL"/>
    <property type="match status" value="1"/>
</dbReference>
<feature type="domain" description="Helix-turn-helix type 11" evidence="2">
    <location>
        <begin position="6"/>
        <end position="62"/>
    </location>
</feature>
<dbReference type="EMBL" id="PPXD01000026">
    <property type="protein sequence ID" value="POH62631.1"/>
    <property type="molecule type" value="Genomic_DNA"/>
</dbReference>
<dbReference type="AlphaFoldDB" id="A0A2S3ZAR9"/>
<dbReference type="InterPro" id="IPR026881">
    <property type="entry name" value="WYL_dom"/>
</dbReference>
<dbReference type="Gene3D" id="1.10.10.10">
    <property type="entry name" value="Winged helix-like DNA-binding domain superfamily/Winged helix DNA-binding domain"/>
    <property type="match status" value="1"/>
</dbReference>